<dbReference type="Pfam" id="PF13180">
    <property type="entry name" value="PDZ_2"/>
    <property type="match status" value="1"/>
</dbReference>
<dbReference type="PANTHER" id="PTHR43343">
    <property type="entry name" value="PEPTIDASE S12"/>
    <property type="match status" value="1"/>
</dbReference>
<feature type="region of interest" description="Disordered" evidence="5">
    <location>
        <begin position="1"/>
        <end position="43"/>
    </location>
</feature>
<dbReference type="SUPFAM" id="SSF50156">
    <property type="entry name" value="PDZ domain-like"/>
    <property type="match status" value="1"/>
</dbReference>
<dbReference type="InterPro" id="IPR009003">
    <property type="entry name" value="Peptidase_S1_PA"/>
</dbReference>
<keyword evidence="6" id="KW-1133">Transmembrane helix</keyword>
<evidence type="ECO:0000256" key="3">
    <source>
        <dbReference type="ARBA" id="ARBA00022801"/>
    </source>
</evidence>
<dbReference type="RefSeq" id="WP_214718787.1">
    <property type="nucleotide sequence ID" value="NZ_CP183077.1"/>
</dbReference>
<dbReference type="InterPro" id="IPR043504">
    <property type="entry name" value="Peptidase_S1_PA_chymotrypsin"/>
</dbReference>
<organism evidence="8 9">
    <name type="scientific">Exiguobacterium mexicanum</name>
    <dbReference type="NCBI Taxonomy" id="340146"/>
    <lineage>
        <taxon>Bacteria</taxon>
        <taxon>Bacillati</taxon>
        <taxon>Bacillota</taxon>
        <taxon>Bacilli</taxon>
        <taxon>Bacillales</taxon>
        <taxon>Bacillales Family XII. Incertae Sedis</taxon>
        <taxon>Exiguobacterium</taxon>
    </lineage>
</organism>
<feature type="compositionally biased region" description="Basic and acidic residues" evidence="5">
    <location>
        <begin position="1"/>
        <end position="22"/>
    </location>
</feature>
<comment type="caution">
    <text evidence="8">The sequence shown here is derived from an EMBL/GenBank/DDBJ whole genome shotgun (WGS) entry which is preliminary data.</text>
</comment>
<protein>
    <submittedName>
        <fullName evidence="8">Trypsin-like peptidase domain-containing protein</fullName>
    </submittedName>
</protein>
<dbReference type="Gene3D" id="2.30.42.10">
    <property type="match status" value="1"/>
</dbReference>
<proteinExistence type="inferred from homology"/>
<evidence type="ECO:0000256" key="2">
    <source>
        <dbReference type="ARBA" id="ARBA00022670"/>
    </source>
</evidence>
<dbReference type="SMART" id="SM00228">
    <property type="entry name" value="PDZ"/>
    <property type="match status" value="1"/>
</dbReference>
<keyword evidence="6" id="KW-0472">Membrane</keyword>
<dbReference type="PRINTS" id="PR00834">
    <property type="entry name" value="PROTEASES2C"/>
</dbReference>
<evidence type="ECO:0000313" key="9">
    <source>
        <dbReference type="Proteomes" id="UP001230807"/>
    </source>
</evidence>
<evidence type="ECO:0000256" key="6">
    <source>
        <dbReference type="SAM" id="Phobius"/>
    </source>
</evidence>
<keyword evidence="4" id="KW-0720">Serine protease</keyword>
<dbReference type="Gene3D" id="2.40.10.10">
    <property type="entry name" value="Trypsin-like serine proteases"/>
    <property type="match status" value="2"/>
</dbReference>
<dbReference type="InterPro" id="IPR036034">
    <property type="entry name" value="PDZ_sf"/>
</dbReference>
<dbReference type="InterPro" id="IPR051201">
    <property type="entry name" value="Chloro_Bact_Ser_Proteases"/>
</dbReference>
<evidence type="ECO:0000313" key="8">
    <source>
        <dbReference type="EMBL" id="MDL5376797.1"/>
    </source>
</evidence>
<dbReference type="Pfam" id="PF13365">
    <property type="entry name" value="Trypsin_2"/>
    <property type="match status" value="1"/>
</dbReference>
<evidence type="ECO:0000256" key="1">
    <source>
        <dbReference type="ARBA" id="ARBA00010541"/>
    </source>
</evidence>
<keyword evidence="3" id="KW-0378">Hydrolase</keyword>
<feature type="domain" description="PDZ" evidence="7">
    <location>
        <begin position="330"/>
        <end position="409"/>
    </location>
</feature>
<keyword evidence="2" id="KW-0645">Protease</keyword>
<accession>A0ABT7MNM5</accession>
<feature type="transmembrane region" description="Helical" evidence="6">
    <location>
        <begin position="56"/>
        <end position="77"/>
    </location>
</feature>
<dbReference type="EMBL" id="JASWER010000005">
    <property type="protein sequence ID" value="MDL5376797.1"/>
    <property type="molecule type" value="Genomic_DNA"/>
</dbReference>
<sequence>MNEERHHEYEPQDVEPLEHEADTMNDVKPTYPSRSEWRPKQEEHVRHKPRVNLKPLLLGGVGGFLGAALFFLAMMLWDSPTSRFVTNELIRTEQAVTVTESDITSAVTGAKTSVVSITNIQRAFTSDSQWEAGAGSGVIYKVDGDTAYIVTNFHVIEEADEINVAFSDGQVASATILGEDPLNDLAVASVKLPANIDVAPIALGDSTVLQAGETVMAIGNPLGVFSNSVTRGIVSGVERTVPVDTNSDGLMDYNAEVIQTDAAINPGNSGGALINIRGELVGINSMKIAEASVEGVGFSIPVNVALPVIDMLERDGEVTRAQLGVTIQEVIAVPGNVREEYGISFDNEDGVFVEAITPGSPAEEAGLRVGDVIVKIGDRDIKRYVDLRDALYRDATVGDKVTIEYTRRGKGSKTVATLTEAT</sequence>
<reference evidence="8 9" key="1">
    <citation type="submission" date="2023-06" db="EMBL/GenBank/DDBJ databases">
        <title>Influencing factors and mechanism of Cr(VI) reduction by facultative anaerobic Exiguobacterium sp. PY14.</title>
        <authorList>
            <person name="Zou L."/>
        </authorList>
    </citation>
    <scope>NUCLEOTIDE SEQUENCE [LARGE SCALE GENOMIC DNA]</scope>
    <source>
        <strain evidence="8 9">PY14</strain>
    </source>
</reference>
<comment type="similarity">
    <text evidence="1">Belongs to the peptidase S1C family.</text>
</comment>
<dbReference type="InterPro" id="IPR001940">
    <property type="entry name" value="Peptidase_S1C"/>
</dbReference>
<dbReference type="SUPFAM" id="SSF50494">
    <property type="entry name" value="Trypsin-like serine proteases"/>
    <property type="match status" value="1"/>
</dbReference>
<keyword evidence="9" id="KW-1185">Reference proteome</keyword>
<dbReference type="Proteomes" id="UP001230807">
    <property type="component" value="Unassembled WGS sequence"/>
</dbReference>
<dbReference type="PROSITE" id="PS50106">
    <property type="entry name" value="PDZ"/>
    <property type="match status" value="1"/>
</dbReference>
<gene>
    <name evidence="8" type="ORF">QR695_07225</name>
</gene>
<evidence type="ECO:0000256" key="5">
    <source>
        <dbReference type="SAM" id="MobiDB-lite"/>
    </source>
</evidence>
<name>A0ABT7MNM5_9BACL</name>
<dbReference type="PANTHER" id="PTHR43343:SF3">
    <property type="entry name" value="PROTEASE DO-LIKE 8, CHLOROPLASTIC"/>
    <property type="match status" value="1"/>
</dbReference>
<dbReference type="InterPro" id="IPR001478">
    <property type="entry name" value="PDZ"/>
</dbReference>
<keyword evidence="6" id="KW-0812">Transmembrane</keyword>
<evidence type="ECO:0000259" key="7">
    <source>
        <dbReference type="PROSITE" id="PS50106"/>
    </source>
</evidence>
<evidence type="ECO:0000256" key="4">
    <source>
        <dbReference type="ARBA" id="ARBA00022825"/>
    </source>
</evidence>